<gene>
    <name evidence="4" type="ORF">BBAD15_g7960</name>
</gene>
<feature type="domain" description="Jacalin-type lectin" evidence="2">
    <location>
        <begin position="350"/>
        <end position="461"/>
    </location>
</feature>
<dbReference type="PANTHER" id="PTHR37003">
    <property type="entry name" value="ENDOTOXIN_N DOMAIN-CONTAINING PROTEIN-RELATED"/>
    <property type="match status" value="1"/>
</dbReference>
<feature type="domain" description="Pesticidal crystal protein" evidence="3">
    <location>
        <begin position="43"/>
        <end position="211"/>
    </location>
</feature>
<dbReference type="SUPFAM" id="SSF56849">
    <property type="entry name" value="delta-Endotoxin (insectocide), N-terminal domain"/>
    <property type="match status" value="1"/>
</dbReference>
<dbReference type="eggNOG" id="ENOG502SWHV">
    <property type="taxonomic scope" value="Eukaryota"/>
</dbReference>
<keyword evidence="1" id="KW-1133">Transmembrane helix</keyword>
<dbReference type="Proteomes" id="UP000030106">
    <property type="component" value="Unassembled WGS sequence"/>
</dbReference>
<dbReference type="InterPro" id="IPR005639">
    <property type="entry name" value="Pest_crys_dom_I"/>
</dbReference>
<reference evidence="4 5" key="1">
    <citation type="submission" date="2012-10" db="EMBL/GenBank/DDBJ databases">
        <title>Genome sequencing and analysis of entomopathogenic fungi Beauveria bassiana D1-5.</title>
        <authorList>
            <person name="Li Q."/>
            <person name="Wang L."/>
            <person name="Zhang Z."/>
            <person name="Wang Q."/>
            <person name="Ren J."/>
            <person name="Wang M."/>
            <person name="Xu W."/>
            <person name="Wang J."/>
            <person name="Lu Y."/>
            <person name="Du Q."/>
            <person name="Sun Z."/>
        </authorList>
    </citation>
    <scope>NUCLEOTIDE SEQUENCE [LARGE SCALE GENOMIC DNA]</scope>
    <source>
        <strain evidence="4 5">D1-5</strain>
    </source>
</reference>
<dbReference type="InterPro" id="IPR038979">
    <property type="entry name" value="Pest_crys"/>
</dbReference>
<feature type="transmembrane region" description="Helical" evidence="1">
    <location>
        <begin position="36"/>
        <end position="62"/>
    </location>
</feature>
<dbReference type="OrthoDB" id="4866405at2759"/>
<evidence type="ECO:0000259" key="2">
    <source>
        <dbReference type="Pfam" id="PF01419"/>
    </source>
</evidence>
<dbReference type="InterPro" id="IPR036716">
    <property type="entry name" value="Pest_crys_N_sf"/>
</dbReference>
<sequence length="498" mass="54914">MKVDADSALSFANTALTAAKDGVALDITDSDEIFPYMFSIFSIGVGLVPGVGPLLGSFAGLLGAIAFPKKSTDVNAIWNSLRGRVEALIGAKIQASHVNILQKNVEGFASNMEAFTRVLIDYEELTGNDKAKQAETLRILFNAFLTVLRAGIPAFQVHEYAVASLPLFTQAANIHLALLSDGIRNWEAWGFTERYRNDLQQQFDRLTVSSSKRIRAAVRDQDEPSDLDTIKECIAIGEAAGWDAKLIDTWKAALETLSEATALSRRATLTYPAYAKEYYEKGRTMIKPYTSLWEGSDKGLSEALALNALSDYDATMIKNVLTYAEFWPYLTGKEMPESAKLALDREIFLGPYGRYTGGATWNAKNAPPITTRGSNITAIKVRSWDNVDALQVQYGGRWGPLFGDAKGGAEHQANLAFDEYIQSIDVLHGHKLGQLTFFSNKDKIHGWYGTDKHARNRTSIKHQGYGLTNMVVTHWEKHVPPGCEGIIFGFRPLLTARG</sequence>
<dbReference type="GO" id="GO:0090729">
    <property type="term" value="F:toxin activity"/>
    <property type="evidence" value="ECO:0007669"/>
    <property type="project" value="InterPro"/>
</dbReference>
<dbReference type="Gene3D" id="2.100.10.30">
    <property type="entry name" value="Jacalin-like lectin domain"/>
    <property type="match status" value="1"/>
</dbReference>
<accession>A0A0A2W180</accession>
<dbReference type="InterPro" id="IPR001229">
    <property type="entry name" value="Jacalin-like_lectin_dom"/>
</dbReference>
<protein>
    <submittedName>
        <fullName evidence="4">Pesticidal crystal protein cry1Da</fullName>
    </submittedName>
</protein>
<dbReference type="AlphaFoldDB" id="A0A0A2W180"/>
<dbReference type="HOGENOM" id="CLU_042073_0_0_1"/>
<comment type="caution">
    <text evidence="4">The sequence shown here is derived from an EMBL/GenBank/DDBJ whole genome shotgun (WGS) entry which is preliminary data.</text>
</comment>
<evidence type="ECO:0000259" key="3">
    <source>
        <dbReference type="Pfam" id="PF03945"/>
    </source>
</evidence>
<keyword evidence="1" id="KW-0812">Transmembrane</keyword>
<evidence type="ECO:0000313" key="4">
    <source>
        <dbReference type="EMBL" id="KGQ06719.1"/>
    </source>
</evidence>
<keyword evidence="1" id="KW-0472">Membrane</keyword>
<dbReference type="Pfam" id="PF01419">
    <property type="entry name" value="Jacalin"/>
    <property type="match status" value="1"/>
</dbReference>
<dbReference type="EMBL" id="ANFO01000766">
    <property type="protein sequence ID" value="KGQ06719.1"/>
    <property type="molecule type" value="Genomic_DNA"/>
</dbReference>
<evidence type="ECO:0000256" key="1">
    <source>
        <dbReference type="SAM" id="Phobius"/>
    </source>
</evidence>
<dbReference type="Gene3D" id="1.20.190.10">
    <property type="entry name" value="Pesticidal crystal protein, N-terminal domain"/>
    <property type="match status" value="2"/>
</dbReference>
<dbReference type="SUPFAM" id="SSF51101">
    <property type="entry name" value="Mannose-binding lectins"/>
    <property type="match status" value="1"/>
</dbReference>
<dbReference type="PANTHER" id="PTHR37003:SF2">
    <property type="entry name" value="PESTICIDAL CRYSTAL PROTEIN N-TERMINAL DOMAIN-CONTAINING PROTEIN"/>
    <property type="match status" value="1"/>
</dbReference>
<dbReference type="InterPro" id="IPR036404">
    <property type="entry name" value="Jacalin-like_lectin_dom_sf"/>
</dbReference>
<name>A0A0A2W180_BEABA</name>
<proteinExistence type="predicted"/>
<organism evidence="4 5">
    <name type="scientific">Beauveria bassiana D1-5</name>
    <dbReference type="NCBI Taxonomy" id="1245745"/>
    <lineage>
        <taxon>Eukaryota</taxon>
        <taxon>Fungi</taxon>
        <taxon>Dikarya</taxon>
        <taxon>Ascomycota</taxon>
        <taxon>Pezizomycotina</taxon>
        <taxon>Sordariomycetes</taxon>
        <taxon>Hypocreomycetidae</taxon>
        <taxon>Hypocreales</taxon>
        <taxon>Cordycipitaceae</taxon>
        <taxon>Beauveria</taxon>
    </lineage>
</organism>
<dbReference type="GO" id="GO:0001907">
    <property type="term" value="P:symbiont-mediated killing of host cell"/>
    <property type="evidence" value="ECO:0007669"/>
    <property type="project" value="InterPro"/>
</dbReference>
<evidence type="ECO:0000313" key="5">
    <source>
        <dbReference type="Proteomes" id="UP000030106"/>
    </source>
</evidence>
<dbReference type="Pfam" id="PF03945">
    <property type="entry name" value="Endotoxin_N"/>
    <property type="match status" value="1"/>
</dbReference>